<proteinExistence type="predicted"/>
<comment type="caution">
    <text evidence="1">The sequence shown here is derived from an EMBL/GenBank/DDBJ whole genome shotgun (WGS) entry which is preliminary data.</text>
</comment>
<evidence type="ECO:0000313" key="1">
    <source>
        <dbReference type="EMBL" id="KAF7810324.1"/>
    </source>
</evidence>
<dbReference type="AlphaFoldDB" id="A0A834SUS0"/>
<evidence type="ECO:0000313" key="2">
    <source>
        <dbReference type="Proteomes" id="UP000634136"/>
    </source>
</evidence>
<protein>
    <submittedName>
        <fullName evidence="1">DUF740 family protein</fullName>
    </submittedName>
</protein>
<dbReference type="Proteomes" id="UP000634136">
    <property type="component" value="Unassembled WGS sequence"/>
</dbReference>
<dbReference type="OrthoDB" id="691764at2759"/>
<sequence length="97" mass="11147">MVICSLFNRDIISGRVCNLIESEFALRRSRSMEISFLRSRSRFFGGDRDFDPDITEESMAPNRSKSTSSMFKPWVLHFLPSQNFIVCQAGHLVCLLP</sequence>
<name>A0A834SUS0_9FABA</name>
<dbReference type="EMBL" id="JAAIUW010000011">
    <property type="protein sequence ID" value="KAF7810324.1"/>
    <property type="molecule type" value="Genomic_DNA"/>
</dbReference>
<organism evidence="1 2">
    <name type="scientific">Senna tora</name>
    <dbReference type="NCBI Taxonomy" id="362788"/>
    <lineage>
        <taxon>Eukaryota</taxon>
        <taxon>Viridiplantae</taxon>
        <taxon>Streptophyta</taxon>
        <taxon>Embryophyta</taxon>
        <taxon>Tracheophyta</taxon>
        <taxon>Spermatophyta</taxon>
        <taxon>Magnoliopsida</taxon>
        <taxon>eudicotyledons</taxon>
        <taxon>Gunneridae</taxon>
        <taxon>Pentapetalae</taxon>
        <taxon>rosids</taxon>
        <taxon>fabids</taxon>
        <taxon>Fabales</taxon>
        <taxon>Fabaceae</taxon>
        <taxon>Caesalpinioideae</taxon>
        <taxon>Cassia clade</taxon>
        <taxon>Senna</taxon>
    </lineage>
</organism>
<accession>A0A834SUS0</accession>
<reference evidence="1" key="1">
    <citation type="submission" date="2020-09" db="EMBL/GenBank/DDBJ databases">
        <title>Genome-Enabled Discovery of Anthraquinone Biosynthesis in Senna tora.</title>
        <authorList>
            <person name="Kang S.-H."/>
            <person name="Pandey R.P."/>
            <person name="Lee C.-M."/>
            <person name="Sim J.-S."/>
            <person name="Jeong J.-T."/>
            <person name="Choi B.-S."/>
            <person name="Jung M."/>
            <person name="Ginzburg D."/>
            <person name="Zhao K."/>
            <person name="Won S.Y."/>
            <person name="Oh T.-J."/>
            <person name="Yu Y."/>
            <person name="Kim N.-H."/>
            <person name="Lee O.R."/>
            <person name="Lee T.-H."/>
            <person name="Bashyal P."/>
            <person name="Kim T.-S."/>
            <person name="Lee W.-H."/>
            <person name="Kawkins C."/>
            <person name="Kim C.-K."/>
            <person name="Kim J.S."/>
            <person name="Ahn B.O."/>
            <person name="Rhee S.Y."/>
            <person name="Sohng J.K."/>
        </authorList>
    </citation>
    <scope>NUCLEOTIDE SEQUENCE</scope>
    <source>
        <tissue evidence="1">Leaf</tissue>
    </source>
</reference>
<gene>
    <name evidence="1" type="ORF">G2W53_037067</name>
</gene>
<keyword evidence="2" id="KW-1185">Reference proteome</keyword>